<evidence type="ECO:0000313" key="10">
    <source>
        <dbReference type="Proteomes" id="UP000294575"/>
    </source>
</evidence>
<comment type="pathway">
    <text evidence="1 7">Cell wall biogenesis; peptidoglycan biosynthesis.</text>
</comment>
<sequence>MMPRPAAAPNTAKAYITSCRLFRQANAGFRLQQNRRLPKIRFFADASGIRSEPALPRVLPATMKPLLAFLAFLLCAGPVFASIGAEPPLVDKVLVVKSEQKLHLLRQDRIIKSYRVSLGKQDGPKQYEGDQRTPEGTYWINWRQHSKKYHLAMHISYPNASDLKRAYQLNKPVGGMIMLHGTPTDEEYPEWFFHTLNWTDGCIALTNDDMREIWELVKDNTMIEIRP</sequence>
<feature type="domain" description="L,D-TPase catalytic" evidence="8">
    <location>
        <begin position="91"/>
        <end position="226"/>
    </location>
</feature>
<dbReference type="InterPro" id="IPR005490">
    <property type="entry name" value="LD_TPept_cat_dom"/>
</dbReference>
<dbReference type="PANTHER" id="PTHR36699">
    <property type="entry name" value="LD-TRANSPEPTIDASE"/>
    <property type="match status" value="1"/>
</dbReference>
<dbReference type="Gene3D" id="2.40.440.10">
    <property type="entry name" value="L,D-transpeptidase catalytic domain-like"/>
    <property type="match status" value="1"/>
</dbReference>
<organism evidence="9 10">
    <name type="scientific">Thiopseudomonas denitrificans</name>
    <dbReference type="NCBI Taxonomy" id="1501432"/>
    <lineage>
        <taxon>Bacteria</taxon>
        <taxon>Pseudomonadati</taxon>
        <taxon>Pseudomonadota</taxon>
        <taxon>Gammaproteobacteria</taxon>
        <taxon>Pseudomonadales</taxon>
        <taxon>Pseudomonadaceae</taxon>
        <taxon>Thiopseudomonas</taxon>
    </lineage>
</organism>
<comment type="caution">
    <text evidence="9">The sequence shown here is derived from an EMBL/GenBank/DDBJ whole genome shotgun (WGS) entry which is preliminary data.</text>
</comment>
<gene>
    <name evidence="9" type="ORF">DFQ45_10496</name>
</gene>
<evidence type="ECO:0000256" key="3">
    <source>
        <dbReference type="ARBA" id="ARBA00022679"/>
    </source>
</evidence>
<dbReference type="CDD" id="cd16913">
    <property type="entry name" value="YkuD_like"/>
    <property type="match status" value="1"/>
</dbReference>
<dbReference type="GO" id="GO:0009252">
    <property type="term" value="P:peptidoglycan biosynthetic process"/>
    <property type="evidence" value="ECO:0007669"/>
    <property type="project" value="UniProtKB-UniPathway"/>
</dbReference>
<dbReference type="InterPro" id="IPR038063">
    <property type="entry name" value="Transpep_catalytic_dom"/>
</dbReference>
<keyword evidence="10" id="KW-1185">Reference proteome</keyword>
<feature type="active site" description="Nucleophile" evidence="7">
    <location>
        <position position="202"/>
    </location>
</feature>
<keyword evidence="3" id="KW-0808">Transferase</keyword>
<keyword evidence="4 7" id="KW-0133">Cell shape</keyword>
<dbReference type="GO" id="GO:0004180">
    <property type="term" value="F:carboxypeptidase activity"/>
    <property type="evidence" value="ECO:0007669"/>
    <property type="project" value="UniProtKB-ARBA"/>
</dbReference>
<dbReference type="PANTHER" id="PTHR36699:SF1">
    <property type="entry name" value="L,D-TRANSPEPTIDASE YAFK-RELATED"/>
    <property type="match status" value="1"/>
</dbReference>
<reference evidence="9 10" key="1">
    <citation type="submission" date="2019-03" db="EMBL/GenBank/DDBJ databases">
        <title>Genomic Encyclopedia of Type Strains, Phase IV (KMG-IV): sequencing the most valuable type-strain genomes for metagenomic binning, comparative biology and taxonomic classification.</title>
        <authorList>
            <person name="Goeker M."/>
        </authorList>
    </citation>
    <scope>NUCLEOTIDE SEQUENCE [LARGE SCALE GENOMIC DNA]</scope>
    <source>
        <strain evidence="9 10">DSM 28679</strain>
    </source>
</reference>
<dbReference type="GO" id="GO:0016740">
    <property type="term" value="F:transferase activity"/>
    <property type="evidence" value="ECO:0007669"/>
    <property type="project" value="UniProtKB-KW"/>
</dbReference>
<evidence type="ECO:0000256" key="1">
    <source>
        <dbReference type="ARBA" id="ARBA00004752"/>
    </source>
</evidence>
<dbReference type="EMBL" id="SNYK01000004">
    <property type="protein sequence ID" value="TDQ38521.1"/>
    <property type="molecule type" value="Genomic_DNA"/>
</dbReference>
<evidence type="ECO:0000256" key="4">
    <source>
        <dbReference type="ARBA" id="ARBA00022960"/>
    </source>
</evidence>
<dbReference type="PROSITE" id="PS52029">
    <property type="entry name" value="LD_TPASE"/>
    <property type="match status" value="1"/>
</dbReference>
<dbReference type="SUPFAM" id="SSF141523">
    <property type="entry name" value="L,D-transpeptidase catalytic domain-like"/>
    <property type="match status" value="1"/>
</dbReference>
<keyword evidence="5 7" id="KW-0573">Peptidoglycan synthesis</keyword>
<evidence type="ECO:0000256" key="5">
    <source>
        <dbReference type="ARBA" id="ARBA00022984"/>
    </source>
</evidence>
<dbReference type="AlphaFoldDB" id="A0A4R6TY77"/>
<keyword evidence="6 7" id="KW-0961">Cell wall biogenesis/degradation</keyword>
<evidence type="ECO:0000256" key="7">
    <source>
        <dbReference type="PROSITE-ProRule" id="PRU01373"/>
    </source>
</evidence>
<dbReference type="UniPathway" id="UPA00219"/>
<accession>A0A4R6TY77</accession>
<evidence type="ECO:0000313" key="9">
    <source>
        <dbReference type="EMBL" id="TDQ38521.1"/>
    </source>
</evidence>
<protein>
    <submittedName>
        <fullName evidence="9">L,D-transpeptidase-like protein</fullName>
    </submittedName>
</protein>
<evidence type="ECO:0000256" key="6">
    <source>
        <dbReference type="ARBA" id="ARBA00023316"/>
    </source>
</evidence>
<dbReference type="Pfam" id="PF03734">
    <property type="entry name" value="YkuD"/>
    <property type="match status" value="1"/>
</dbReference>
<feature type="active site" description="Proton donor/acceptor" evidence="7">
    <location>
        <position position="180"/>
    </location>
</feature>
<evidence type="ECO:0000256" key="2">
    <source>
        <dbReference type="ARBA" id="ARBA00005992"/>
    </source>
</evidence>
<name>A0A4R6TY77_9GAMM</name>
<dbReference type="GO" id="GO:0008360">
    <property type="term" value="P:regulation of cell shape"/>
    <property type="evidence" value="ECO:0007669"/>
    <property type="project" value="UniProtKB-UniRule"/>
</dbReference>
<evidence type="ECO:0000259" key="8">
    <source>
        <dbReference type="PROSITE" id="PS52029"/>
    </source>
</evidence>
<dbReference type="GO" id="GO:0071555">
    <property type="term" value="P:cell wall organization"/>
    <property type="evidence" value="ECO:0007669"/>
    <property type="project" value="UniProtKB-UniRule"/>
</dbReference>
<proteinExistence type="inferred from homology"/>
<comment type="similarity">
    <text evidence="2">Belongs to the YkuD family.</text>
</comment>
<dbReference type="Proteomes" id="UP000294575">
    <property type="component" value="Unassembled WGS sequence"/>
</dbReference>